<sequence length="269" mass="27679">MTTIEQPLLNTVEHLGLAGKTVLITGATAGIGRAAVDRFAAAGANVVATGRAEAGLGAIIEASRQHPAGAGQVRVVRCDVACDDDVAHAVGYAVAEFGSLDVAFNNAGTFGRFAPIHQDDEANFDTVIGTNLRGVWSCMRHEVTAMLANGGGSIVNTASVAAHLGHAKSALYSATKHAILGLTKSVALQYADQGIRVNVLSPGSTDTEMLRSIYPDAETINARKRRAPMRRLGEPTELADAALFLASPFSAYVTGQALVADGGVIAGSA</sequence>
<protein>
    <submittedName>
        <fullName evidence="3">Short-chain dehydrogenase/reductase SDR</fullName>
    </submittedName>
</protein>
<gene>
    <name evidence="3" type="ordered locus">Tpau_1547</name>
</gene>
<dbReference type="AlphaFoldDB" id="D5UY62"/>
<dbReference type="NCBIfam" id="NF005559">
    <property type="entry name" value="PRK07231.1"/>
    <property type="match status" value="1"/>
</dbReference>
<dbReference type="HOGENOM" id="CLU_010194_1_0_11"/>
<dbReference type="PRINTS" id="PR00080">
    <property type="entry name" value="SDRFAMILY"/>
</dbReference>
<evidence type="ECO:0000256" key="1">
    <source>
        <dbReference type="ARBA" id="ARBA00006484"/>
    </source>
</evidence>
<dbReference type="STRING" id="521096.Tpau_1547"/>
<dbReference type="PANTHER" id="PTHR24321">
    <property type="entry name" value="DEHYDROGENASES, SHORT CHAIN"/>
    <property type="match status" value="1"/>
</dbReference>
<comment type="similarity">
    <text evidence="1">Belongs to the short-chain dehydrogenases/reductases (SDR) family.</text>
</comment>
<dbReference type="PANTHER" id="PTHR24321:SF8">
    <property type="entry name" value="ESTRADIOL 17-BETA-DEHYDROGENASE 8-RELATED"/>
    <property type="match status" value="1"/>
</dbReference>
<evidence type="ECO:0000313" key="3">
    <source>
        <dbReference type="EMBL" id="ADG78169.1"/>
    </source>
</evidence>
<dbReference type="InterPro" id="IPR002347">
    <property type="entry name" value="SDR_fam"/>
</dbReference>
<name>D5UY62_TSUPD</name>
<evidence type="ECO:0000256" key="2">
    <source>
        <dbReference type="ARBA" id="ARBA00023002"/>
    </source>
</evidence>
<dbReference type="eggNOG" id="COG1028">
    <property type="taxonomic scope" value="Bacteria"/>
</dbReference>
<dbReference type="CDD" id="cd05233">
    <property type="entry name" value="SDR_c"/>
    <property type="match status" value="1"/>
</dbReference>
<keyword evidence="2" id="KW-0560">Oxidoreductase</keyword>
<dbReference type="InterPro" id="IPR020904">
    <property type="entry name" value="Sc_DH/Rdtase_CS"/>
</dbReference>
<accession>D5UY62</accession>
<dbReference type="PROSITE" id="PS00061">
    <property type="entry name" value="ADH_SHORT"/>
    <property type="match status" value="1"/>
</dbReference>
<dbReference type="GO" id="GO:0016491">
    <property type="term" value="F:oxidoreductase activity"/>
    <property type="evidence" value="ECO:0007669"/>
    <property type="project" value="UniProtKB-KW"/>
</dbReference>
<keyword evidence="4" id="KW-1185">Reference proteome</keyword>
<reference evidence="3 4" key="2">
    <citation type="journal article" date="2011" name="Stand. Genomic Sci.">
        <title>Complete genome sequence of Tsukamurella paurometabola type strain (no. 33).</title>
        <authorList>
            <person name="Munk A.C."/>
            <person name="Lapidus A."/>
            <person name="Lucas S."/>
            <person name="Nolan M."/>
            <person name="Tice H."/>
            <person name="Cheng J.F."/>
            <person name="Del Rio T.G."/>
            <person name="Goodwin L."/>
            <person name="Pitluck S."/>
            <person name="Liolios K."/>
            <person name="Huntemann M."/>
            <person name="Ivanova N."/>
            <person name="Mavromatis K."/>
            <person name="Mikhailova N."/>
            <person name="Pati A."/>
            <person name="Chen A."/>
            <person name="Palaniappan K."/>
            <person name="Tapia R."/>
            <person name="Han C."/>
            <person name="Land M."/>
            <person name="Hauser L."/>
            <person name="Chang Y.J."/>
            <person name="Jeffries C.D."/>
            <person name="Brettin T."/>
            <person name="Yasawong M."/>
            <person name="Brambilla E.M."/>
            <person name="Rohde M."/>
            <person name="Sikorski J."/>
            <person name="Goker M."/>
            <person name="Detter J.C."/>
            <person name="Woyke T."/>
            <person name="Bristow J."/>
            <person name="Eisen J.A."/>
            <person name="Markowitz V."/>
            <person name="Hugenholtz P."/>
            <person name="Kyrpides N.C."/>
            <person name="Klenk H.P."/>
        </authorList>
    </citation>
    <scope>NUCLEOTIDE SEQUENCE [LARGE SCALE GENOMIC DNA]</scope>
    <source>
        <strain evidence="4">ATCC 8368 / DSM 20162 / CCUG 35730 / CIP 100753 / JCM 10117 / KCTC 9821 / NBRC 16120 / NCIMB 702349 / NCTC 13040</strain>
    </source>
</reference>
<evidence type="ECO:0000313" key="4">
    <source>
        <dbReference type="Proteomes" id="UP000001213"/>
    </source>
</evidence>
<dbReference type="SUPFAM" id="SSF51735">
    <property type="entry name" value="NAD(P)-binding Rossmann-fold domains"/>
    <property type="match status" value="1"/>
</dbReference>
<dbReference type="Gene3D" id="3.40.50.720">
    <property type="entry name" value="NAD(P)-binding Rossmann-like Domain"/>
    <property type="match status" value="1"/>
</dbReference>
<dbReference type="PRINTS" id="PR00081">
    <property type="entry name" value="GDHRDH"/>
</dbReference>
<dbReference type="FunFam" id="3.40.50.720:FF:000084">
    <property type="entry name" value="Short-chain dehydrogenase reductase"/>
    <property type="match status" value="1"/>
</dbReference>
<dbReference type="Pfam" id="PF13561">
    <property type="entry name" value="adh_short_C2"/>
    <property type="match status" value="1"/>
</dbReference>
<reference evidence="4" key="1">
    <citation type="submission" date="2010-03" db="EMBL/GenBank/DDBJ databases">
        <title>The complete chromosome of Tsukamurella paurometabola DSM 20162.</title>
        <authorList>
            <consortium name="US DOE Joint Genome Institute (JGI-PGF)"/>
            <person name="Lucas S."/>
            <person name="Copeland A."/>
            <person name="Lapidus A."/>
            <person name="Glavina del Rio T."/>
            <person name="Dalin E."/>
            <person name="Tice H."/>
            <person name="Bruce D."/>
            <person name="Goodwin L."/>
            <person name="Pitluck S."/>
            <person name="Kyrpides N."/>
            <person name="Mavromatis K."/>
            <person name="Ivanova N."/>
            <person name="Mikhailova N."/>
            <person name="Munk A.C."/>
            <person name="Brettin T."/>
            <person name="Detter J.C."/>
            <person name="Tapia R."/>
            <person name="Han C."/>
            <person name="Larimer F."/>
            <person name="Land M."/>
            <person name="Hauser L."/>
            <person name="Markowitz V."/>
            <person name="Cheng J.-F."/>
            <person name="Hugenholtz P."/>
            <person name="Woyke T."/>
            <person name="Wu D."/>
            <person name="Jando M."/>
            <person name="Brambilla E."/>
            <person name="Klenk H.-P."/>
            <person name="Eisen J.A."/>
        </authorList>
    </citation>
    <scope>NUCLEOTIDE SEQUENCE [LARGE SCALE GENOMIC DNA]</scope>
    <source>
        <strain evidence="4">ATCC 8368 / DSM 20162 / CCUG 35730 / CIP 100753 / JCM 10117 / KCTC 9821 / NBRC 16120 / NCIMB 702349 / NCTC 13040</strain>
    </source>
</reference>
<proteinExistence type="inferred from homology"/>
<dbReference type="EMBL" id="CP001966">
    <property type="protein sequence ID" value="ADG78169.1"/>
    <property type="molecule type" value="Genomic_DNA"/>
</dbReference>
<dbReference type="RefSeq" id="WP_013126200.1">
    <property type="nucleotide sequence ID" value="NC_014158.1"/>
</dbReference>
<dbReference type="Proteomes" id="UP000001213">
    <property type="component" value="Chromosome"/>
</dbReference>
<dbReference type="KEGG" id="tpr:Tpau_1547"/>
<dbReference type="InterPro" id="IPR036291">
    <property type="entry name" value="NAD(P)-bd_dom_sf"/>
</dbReference>
<organism evidence="3 4">
    <name type="scientific">Tsukamurella paurometabola (strain ATCC 8368 / DSM 20162 / CCUG 35730 / CIP 100753 / JCM 10117 / KCTC 9821 / NBRC 16120 / NCIMB 702349 / NCTC 13040)</name>
    <name type="common">Corynebacterium paurometabolum</name>
    <dbReference type="NCBI Taxonomy" id="521096"/>
    <lineage>
        <taxon>Bacteria</taxon>
        <taxon>Bacillati</taxon>
        <taxon>Actinomycetota</taxon>
        <taxon>Actinomycetes</taxon>
        <taxon>Mycobacteriales</taxon>
        <taxon>Tsukamurellaceae</taxon>
        <taxon>Tsukamurella</taxon>
    </lineage>
</organism>